<dbReference type="InterPro" id="IPR016167">
    <property type="entry name" value="FAD-bd_PCMH_sub1"/>
</dbReference>
<dbReference type="Pfam" id="PF02913">
    <property type="entry name" value="FAD-oxidase_C"/>
    <property type="match status" value="1"/>
</dbReference>
<dbReference type="InterPro" id="IPR004113">
    <property type="entry name" value="FAD-bd_oxidored_4_C"/>
</dbReference>
<dbReference type="GO" id="GO:0071949">
    <property type="term" value="F:FAD binding"/>
    <property type="evidence" value="ECO:0007669"/>
    <property type="project" value="InterPro"/>
</dbReference>
<dbReference type="Gene3D" id="3.30.465.10">
    <property type="match status" value="1"/>
</dbReference>
<evidence type="ECO:0000256" key="3">
    <source>
        <dbReference type="ARBA" id="ARBA00022827"/>
    </source>
</evidence>
<dbReference type="PANTHER" id="PTHR42934:SF1">
    <property type="entry name" value="GLYCOLATE OXIDASE SUBUNIT GLCD"/>
    <property type="match status" value="1"/>
</dbReference>
<dbReference type="InterPro" id="IPR006094">
    <property type="entry name" value="Oxid_FAD_bind_N"/>
</dbReference>
<dbReference type="KEGG" id="tos:Theos_1803"/>
<dbReference type="Gene3D" id="3.30.43.10">
    <property type="entry name" value="Uridine Diphospho-n-acetylenolpyruvylglucosamine Reductase, domain 2"/>
    <property type="match status" value="1"/>
</dbReference>
<dbReference type="Pfam" id="PF01565">
    <property type="entry name" value="FAD_binding_4"/>
    <property type="match status" value="1"/>
</dbReference>
<evidence type="ECO:0000313" key="7">
    <source>
        <dbReference type="Proteomes" id="UP000000211"/>
    </source>
</evidence>
<dbReference type="Proteomes" id="UP000000211">
    <property type="component" value="Chromosome"/>
</dbReference>
<dbReference type="Gene3D" id="3.30.70.2190">
    <property type="match status" value="1"/>
</dbReference>
<keyword evidence="4" id="KW-0560">Oxidoreductase</keyword>
<dbReference type="OrthoDB" id="9767256at2"/>
<keyword evidence="2" id="KW-0285">Flavoprotein</keyword>
<name>K7RKB1_THEOS</name>
<dbReference type="InterPro" id="IPR051914">
    <property type="entry name" value="FAD-linked_OxidoTrans_Type4"/>
</dbReference>
<dbReference type="InterPro" id="IPR016164">
    <property type="entry name" value="FAD-linked_Oxase-like_C"/>
</dbReference>
<comment type="cofactor">
    <cofactor evidence="1">
        <name>FAD</name>
        <dbReference type="ChEBI" id="CHEBI:57692"/>
    </cofactor>
</comment>
<dbReference type="EMBL" id="CP003249">
    <property type="protein sequence ID" value="AFV76822.1"/>
    <property type="molecule type" value="Genomic_DNA"/>
</dbReference>
<dbReference type="Gene3D" id="1.10.45.10">
    <property type="entry name" value="Vanillyl-alcohol Oxidase, Chain A, domain 4"/>
    <property type="match status" value="1"/>
</dbReference>
<evidence type="ECO:0000259" key="5">
    <source>
        <dbReference type="PROSITE" id="PS51387"/>
    </source>
</evidence>
<sequence>MEILRELKALFGPRLLTKEAELAPYESDALTAYRERPLAVVLPERKEEVVEAVRICRRHGVPFVARGSGTSLSGGSLPVRGGVVIALNRLNRILKLDPKARLAVVEPGVVNLEVSRRAAPFGLYYAPDPSSQPVSTIGGNVAFNSGGAHCLRYGMTANHVLGLEVVTPEGEVVRLGGEGLEGVGPDLHGFFVGTEGLLGIALEITLRLLPRPEAYHTLLAAYPSLEAAGEAVARVLRSGLLPGAIEIMDRLAIEAAEAAVRAGYPKAEALLIVELEGEREEVAEGARRLAEVIAESGAEEVRVARDEAERQAIWKGRKAAFSAVGRLSPDYIVQDGVVPRTRLAEALREIGRLSEAYGLRVANVFHAGDGNLHPLVLYDGKRPGELERAEALAGEILRLCLRLGGSITGEHGVGMEKRAYLAEMFSPLEIAAMEEVKAGLDPLGLANRGKVFPPKEEAHA</sequence>
<gene>
    <name evidence="6" type="ORF">Theos_1803</name>
</gene>
<dbReference type="PANTHER" id="PTHR42934">
    <property type="entry name" value="GLYCOLATE OXIDASE SUBUNIT GLCD"/>
    <property type="match status" value="1"/>
</dbReference>
<feature type="domain" description="FAD-binding PCMH-type" evidence="5">
    <location>
        <begin position="33"/>
        <end position="211"/>
    </location>
</feature>
<dbReference type="PROSITE" id="PS51387">
    <property type="entry name" value="FAD_PCMH"/>
    <property type="match status" value="1"/>
</dbReference>
<evidence type="ECO:0000256" key="2">
    <source>
        <dbReference type="ARBA" id="ARBA00022630"/>
    </source>
</evidence>
<proteinExistence type="predicted"/>
<keyword evidence="7" id="KW-1185">Reference proteome</keyword>
<dbReference type="RefSeq" id="WP_016330001.1">
    <property type="nucleotide sequence ID" value="NC_019386.1"/>
</dbReference>
<dbReference type="InterPro" id="IPR036318">
    <property type="entry name" value="FAD-bd_PCMH-like_sf"/>
</dbReference>
<reference evidence="6 7" key="1">
    <citation type="journal article" date="2013" name="Genome Announc.">
        <title>Whole Genome Sequencing of Thermus oshimai JL-2 and Thermus thermophilus JL-18, Incomplete Denitrifiers from the United States Great Basin.</title>
        <authorList>
            <person name="Murugapiran S.K."/>
            <person name="Huntemann M."/>
            <person name="Wei C.L."/>
            <person name="Han J."/>
            <person name="Detter J.C."/>
            <person name="Han C.S."/>
            <person name="Erkkila T.H."/>
            <person name="Teshima H."/>
            <person name="Chen A."/>
            <person name="Kyrpides N."/>
            <person name="Mavrommatis K."/>
            <person name="Markowitz V."/>
            <person name="Szeto E."/>
            <person name="Ivanova N."/>
            <person name="Pagani I."/>
            <person name="Lam J."/>
            <person name="McDonald A.I."/>
            <person name="Dodsworth J.A."/>
            <person name="Pati A."/>
            <person name="Goodwin L."/>
            <person name="Peters L."/>
            <person name="Pitluck S."/>
            <person name="Woyke T."/>
            <person name="Hedlund B.P."/>
        </authorList>
    </citation>
    <scope>NUCLEOTIDE SEQUENCE</scope>
    <source>
        <strain evidence="6 7">JL-2</strain>
    </source>
</reference>
<dbReference type="InterPro" id="IPR016171">
    <property type="entry name" value="Vanillyl_alc_oxidase_C-sub2"/>
</dbReference>
<dbReference type="InterPro" id="IPR016169">
    <property type="entry name" value="FAD-bd_PCMH_sub2"/>
</dbReference>
<dbReference type="AlphaFoldDB" id="K7RKB1"/>
<dbReference type="eggNOG" id="COG0277">
    <property type="taxonomic scope" value="Bacteria"/>
</dbReference>
<accession>K7RKB1</accession>
<dbReference type="SUPFAM" id="SSF56176">
    <property type="entry name" value="FAD-binding/transporter-associated domain-like"/>
    <property type="match status" value="1"/>
</dbReference>
<evidence type="ECO:0000256" key="4">
    <source>
        <dbReference type="ARBA" id="ARBA00023002"/>
    </source>
</evidence>
<protein>
    <submittedName>
        <fullName evidence="6">FAD/FMN-dependent dehydrogenase</fullName>
    </submittedName>
</protein>
<evidence type="ECO:0000256" key="1">
    <source>
        <dbReference type="ARBA" id="ARBA00001974"/>
    </source>
</evidence>
<dbReference type="HOGENOM" id="CLU_017779_9_2_0"/>
<dbReference type="GO" id="GO:0016491">
    <property type="term" value="F:oxidoreductase activity"/>
    <property type="evidence" value="ECO:0007669"/>
    <property type="project" value="UniProtKB-KW"/>
</dbReference>
<dbReference type="Gene3D" id="3.30.70.2740">
    <property type="match status" value="1"/>
</dbReference>
<dbReference type="PATRIC" id="fig|751945.3.peg.1772"/>
<organism evidence="6 7">
    <name type="scientific">Thermus oshimai JL-2</name>
    <dbReference type="NCBI Taxonomy" id="751945"/>
    <lineage>
        <taxon>Bacteria</taxon>
        <taxon>Thermotogati</taxon>
        <taxon>Deinococcota</taxon>
        <taxon>Deinococci</taxon>
        <taxon>Thermales</taxon>
        <taxon>Thermaceae</taxon>
        <taxon>Thermus</taxon>
    </lineage>
</organism>
<dbReference type="SUPFAM" id="SSF55103">
    <property type="entry name" value="FAD-linked oxidases, C-terminal domain"/>
    <property type="match status" value="1"/>
</dbReference>
<evidence type="ECO:0000313" key="6">
    <source>
        <dbReference type="EMBL" id="AFV76822.1"/>
    </source>
</evidence>
<dbReference type="InterPro" id="IPR016166">
    <property type="entry name" value="FAD-bd_PCMH"/>
</dbReference>
<keyword evidence="3" id="KW-0274">FAD</keyword>
<dbReference type="STRING" id="751945.Theos_1803"/>